<comment type="caution">
    <text evidence="2">The sequence shown here is derived from an EMBL/GenBank/DDBJ whole genome shotgun (WGS) entry which is preliminary data.</text>
</comment>
<gene>
    <name evidence="2" type="ORF">EHS25_005528</name>
</gene>
<protein>
    <submittedName>
        <fullName evidence="2">Uncharacterized protein</fullName>
    </submittedName>
</protein>
<sequence>MMSYVQHLVEGPEAEVVARNAALAYLAVITAFAEKGLLQIDWAPRLLIEVGNREFEINLDGPEDPHPLSMTLAPSSGSPIDIDRGRESQDPARPSKSKAMALLDALEARNFTSAIRHAASHPKPLPTSCEGLKGEEVDVAMSPASEIKGITDQLRVLQTLDERYMTLSVSTNFAYWRLGVAYQAFADRRRPNFGPALQPRTEQRIIFDLLWDDPDFRLTSDLTTQRALKKRLQRGRKFLLLVTIFGTHVLHAVPEVSD</sequence>
<feature type="region of interest" description="Disordered" evidence="1">
    <location>
        <begin position="59"/>
        <end position="96"/>
    </location>
</feature>
<dbReference type="EMBL" id="RSCD01000024">
    <property type="protein sequence ID" value="RSH83624.1"/>
    <property type="molecule type" value="Genomic_DNA"/>
</dbReference>
<dbReference type="AlphaFoldDB" id="A0A427XXL8"/>
<dbReference type="OrthoDB" id="2592994at2759"/>
<dbReference type="Proteomes" id="UP000279259">
    <property type="component" value="Unassembled WGS sequence"/>
</dbReference>
<evidence type="ECO:0000313" key="2">
    <source>
        <dbReference type="EMBL" id="RSH83624.1"/>
    </source>
</evidence>
<proteinExistence type="predicted"/>
<evidence type="ECO:0000256" key="1">
    <source>
        <dbReference type="SAM" id="MobiDB-lite"/>
    </source>
</evidence>
<name>A0A427XXL8_9TREE</name>
<organism evidence="2 3">
    <name type="scientific">Saitozyma podzolica</name>
    <dbReference type="NCBI Taxonomy" id="1890683"/>
    <lineage>
        <taxon>Eukaryota</taxon>
        <taxon>Fungi</taxon>
        <taxon>Dikarya</taxon>
        <taxon>Basidiomycota</taxon>
        <taxon>Agaricomycotina</taxon>
        <taxon>Tremellomycetes</taxon>
        <taxon>Tremellales</taxon>
        <taxon>Trimorphomycetaceae</taxon>
        <taxon>Saitozyma</taxon>
    </lineage>
</organism>
<accession>A0A427XXL8</accession>
<feature type="compositionally biased region" description="Basic and acidic residues" evidence="1">
    <location>
        <begin position="81"/>
        <end position="90"/>
    </location>
</feature>
<keyword evidence="3" id="KW-1185">Reference proteome</keyword>
<reference evidence="2 3" key="1">
    <citation type="submission" date="2018-11" db="EMBL/GenBank/DDBJ databases">
        <title>Genome sequence of Saitozyma podzolica DSM 27192.</title>
        <authorList>
            <person name="Aliyu H."/>
            <person name="Gorte O."/>
            <person name="Ochsenreither K."/>
        </authorList>
    </citation>
    <scope>NUCLEOTIDE SEQUENCE [LARGE SCALE GENOMIC DNA]</scope>
    <source>
        <strain evidence="2 3">DSM 27192</strain>
    </source>
</reference>
<evidence type="ECO:0000313" key="3">
    <source>
        <dbReference type="Proteomes" id="UP000279259"/>
    </source>
</evidence>